<sequence length="774" mass="83029">MARTKASKPSKPKEMFKVYDPDDVPDSMPFPELALVATTKGEETAVPKLNEHQQSWILDIGVHGVDLPGLTGKAALDFYDEVKTNAFDAKAFQHQAQPGDAVEESTLSALVTAWKRKQRTKKEKHDKATADDGDASDEEEDEGGRGGLLHGYPKAGCNKRTAAANVRHKLNKDDTSESISDAAALGKLFNIAAYTGRDKFRDERHDEINEYAKTLTGTINAGGKFRKAEALLWAEEDHATWDAAAEATDDVNWVERQKLVPSGFKHMVNSLHASHKFRPFVATMLMAWLSDDGKLHFEWQVVVTFDALAKAVPGDIHVRQTFEKKYDQLVKDSINGMYAWAEKPLQEYTATREESAKGAAPVFPLSAEALDDIPPKALAQTVTNFLEESYEAAFGSREIPWAAIAIEPGEYYDAAQFQLSFPSTGLANLTRSQWDDLATNLVSVAGAGTSGFFRKAPPPASELPPPPPSPHGANPGANEDGGNPGANPPPPPPPPHGATPGAKEDDGGANPPPPPPPPHGANPGANEDDGANPGANPPPPPPPVARANLPPLPPPHGANAGANEDSANPSANPLPPPPPPHGTNSGTNEVTNPSADEGATPVPPPPGPAKKSRKRKAAEQLVPEDVQPAGRSTRTRKTPAEAAEARRQKAAASASATGKPRYEYVPRSPVKGQQRWTNLRLTNLRLTNLRWTNLRWTNLSSNIRSPSRPVFTTYRTGPNISSLLKEDSQDVAPSITEVPALTCAQSCPGCQYYAQSSGASVQMERNGTGRVSME</sequence>
<dbReference type="PANTHER" id="PTHR45733">
    <property type="entry name" value="FORMIN-J"/>
    <property type="match status" value="1"/>
</dbReference>
<feature type="compositionally biased region" description="Pro residues" evidence="1">
    <location>
        <begin position="486"/>
        <end position="497"/>
    </location>
</feature>
<dbReference type="InterPro" id="IPR051144">
    <property type="entry name" value="Formin_homology_domain"/>
</dbReference>
<reference evidence="2" key="1">
    <citation type="submission" date="2023-03" db="EMBL/GenBank/DDBJ databases">
        <title>Massive genome expansion in bonnet fungi (Mycena s.s.) driven by repeated elements and novel gene families across ecological guilds.</title>
        <authorList>
            <consortium name="Lawrence Berkeley National Laboratory"/>
            <person name="Harder C.B."/>
            <person name="Miyauchi S."/>
            <person name="Viragh M."/>
            <person name="Kuo A."/>
            <person name="Thoen E."/>
            <person name="Andreopoulos B."/>
            <person name="Lu D."/>
            <person name="Skrede I."/>
            <person name="Drula E."/>
            <person name="Henrissat B."/>
            <person name="Morin E."/>
            <person name="Kohler A."/>
            <person name="Barry K."/>
            <person name="LaButti K."/>
            <person name="Morin E."/>
            <person name="Salamov A."/>
            <person name="Lipzen A."/>
            <person name="Mereny Z."/>
            <person name="Hegedus B."/>
            <person name="Baldrian P."/>
            <person name="Stursova M."/>
            <person name="Weitz H."/>
            <person name="Taylor A."/>
            <person name="Grigoriev I.V."/>
            <person name="Nagy L.G."/>
            <person name="Martin F."/>
            <person name="Kauserud H."/>
        </authorList>
    </citation>
    <scope>NUCLEOTIDE SEQUENCE</scope>
    <source>
        <strain evidence="2">CBHHK188m</strain>
    </source>
</reference>
<feature type="region of interest" description="Disordered" evidence="1">
    <location>
        <begin position="1"/>
        <end position="23"/>
    </location>
</feature>
<dbReference type="Proteomes" id="UP001215280">
    <property type="component" value="Unassembled WGS sequence"/>
</dbReference>
<dbReference type="PANTHER" id="PTHR45733:SF8">
    <property type="entry name" value="FORMIN-J"/>
    <property type="match status" value="1"/>
</dbReference>
<feature type="region of interest" description="Disordered" evidence="1">
    <location>
        <begin position="116"/>
        <end position="152"/>
    </location>
</feature>
<gene>
    <name evidence="2" type="ORF">DFH07DRAFT_778958</name>
</gene>
<feature type="compositionally biased region" description="Pro residues" evidence="1">
    <location>
        <begin position="456"/>
        <end position="470"/>
    </location>
</feature>
<feature type="compositionally biased region" description="Polar residues" evidence="1">
    <location>
        <begin position="582"/>
        <end position="594"/>
    </location>
</feature>
<organism evidence="2 3">
    <name type="scientific">Mycena maculata</name>
    <dbReference type="NCBI Taxonomy" id="230809"/>
    <lineage>
        <taxon>Eukaryota</taxon>
        <taxon>Fungi</taxon>
        <taxon>Dikarya</taxon>
        <taxon>Basidiomycota</taxon>
        <taxon>Agaricomycotina</taxon>
        <taxon>Agaricomycetes</taxon>
        <taxon>Agaricomycetidae</taxon>
        <taxon>Agaricales</taxon>
        <taxon>Marasmiineae</taxon>
        <taxon>Mycenaceae</taxon>
        <taxon>Mycena</taxon>
    </lineage>
</organism>
<feature type="compositionally biased region" description="Low complexity" evidence="1">
    <location>
        <begin position="471"/>
        <end position="481"/>
    </location>
</feature>
<feature type="compositionally biased region" description="Pro residues" evidence="1">
    <location>
        <begin position="510"/>
        <end position="520"/>
    </location>
</feature>
<protein>
    <submittedName>
        <fullName evidence="2">Uncharacterized protein</fullName>
    </submittedName>
</protein>
<feature type="region of interest" description="Disordered" evidence="1">
    <location>
        <begin position="452"/>
        <end position="669"/>
    </location>
</feature>
<feature type="compositionally biased region" description="Pro residues" evidence="1">
    <location>
        <begin position="535"/>
        <end position="556"/>
    </location>
</feature>
<dbReference type="AlphaFoldDB" id="A0AAD7IAW5"/>
<name>A0AAD7IAW5_9AGAR</name>
<feature type="compositionally biased region" description="Low complexity" evidence="1">
    <location>
        <begin position="557"/>
        <end position="571"/>
    </location>
</feature>
<evidence type="ECO:0000256" key="1">
    <source>
        <dbReference type="SAM" id="MobiDB-lite"/>
    </source>
</evidence>
<keyword evidence="3" id="KW-1185">Reference proteome</keyword>
<accession>A0AAD7IAW5</accession>
<dbReference type="EMBL" id="JARJLG010000136">
    <property type="protein sequence ID" value="KAJ7738673.1"/>
    <property type="molecule type" value="Genomic_DNA"/>
</dbReference>
<evidence type="ECO:0000313" key="2">
    <source>
        <dbReference type="EMBL" id="KAJ7738673.1"/>
    </source>
</evidence>
<proteinExistence type="predicted"/>
<feature type="compositionally biased region" description="Acidic residues" evidence="1">
    <location>
        <begin position="131"/>
        <end position="142"/>
    </location>
</feature>
<evidence type="ECO:0000313" key="3">
    <source>
        <dbReference type="Proteomes" id="UP001215280"/>
    </source>
</evidence>
<feature type="compositionally biased region" description="Pro residues" evidence="1">
    <location>
        <begin position="572"/>
        <end position="581"/>
    </location>
</feature>
<feature type="compositionally biased region" description="Basic residues" evidence="1">
    <location>
        <begin position="1"/>
        <end position="10"/>
    </location>
</feature>
<feature type="compositionally biased region" description="Basic and acidic residues" evidence="1">
    <location>
        <begin position="11"/>
        <end position="20"/>
    </location>
</feature>
<comment type="caution">
    <text evidence="2">The sequence shown here is derived from an EMBL/GenBank/DDBJ whole genome shotgun (WGS) entry which is preliminary data.</text>
</comment>